<dbReference type="EMBL" id="PSQE01000005">
    <property type="protein sequence ID" value="RHN56825.1"/>
    <property type="molecule type" value="Genomic_DNA"/>
</dbReference>
<name>A0A396HZI5_MEDTR</name>
<evidence type="ECO:0000313" key="1">
    <source>
        <dbReference type="EMBL" id="RHN56825.1"/>
    </source>
</evidence>
<evidence type="ECO:0000313" key="2">
    <source>
        <dbReference type="Proteomes" id="UP000265566"/>
    </source>
</evidence>
<protein>
    <submittedName>
        <fullName evidence="1">Uncharacterized protein</fullName>
    </submittedName>
</protein>
<gene>
    <name evidence="1" type="ORF">MtrunA17_Chr5g0433651</name>
</gene>
<accession>A0A396HZI5</accession>
<sequence>MLKMKEKERSWEHGREEEEGIKKMKKINRLDVGGSVLYTVDLQSNC</sequence>
<dbReference type="Proteomes" id="UP000265566">
    <property type="component" value="Chromosome 5"/>
</dbReference>
<reference evidence="2" key="1">
    <citation type="journal article" date="2018" name="Nat. Plants">
        <title>Whole-genome landscape of Medicago truncatula symbiotic genes.</title>
        <authorList>
            <person name="Pecrix Y."/>
            <person name="Staton S.E."/>
            <person name="Sallet E."/>
            <person name="Lelandais-Briere C."/>
            <person name="Moreau S."/>
            <person name="Carrere S."/>
            <person name="Blein T."/>
            <person name="Jardinaud M.F."/>
            <person name="Latrasse D."/>
            <person name="Zouine M."/>
            <person name="Zahm M."/>
            <person name="Kreplak J."/>
            <person name="Mayjonade B."/>
            <person name="Satge C."/>
            <person name="Perez M."/>
            <person name="Cauet S."/>
            <person name="Marande W."/>
            <person name="Chantry-Darmon C."/>
            <person name="Lopez-Roques C."/>
            <person name="Bouchez O."/>
            <person name="Berard A."/>
            <person name="Debelle F."/>
            <person name="Munos S."/>
            <person name="Bendahmane A."/>
            <person name="Berges H."/>
            <person name="Niebel A."/>
            <person name="Buitink J."/>
            <person name="Frugier F."/>
            <person name="Benhamed M."/>
            <person name="Crespi M."/>
            <person name="Gouzy J."/>
            <person name="Gamas P."/>
        </authorList>
    </citation>
    <scope>NUCLEOTIDE SEQUENCE [LARGE SCALE GENOMIC DNA]</scope>
    <source>
        <strain evidence="2">cv. Jemalong A17</strain>
    </source>
</reference>
<dbReference type="Gramene" id="rna32281">
    <property type="protein sequence ID" value="RHN56825.1"/>
    <property type="gene ID" value="gene32281"/>
</dbReference>
<dbReference type="AlphaFoldDB" id="A0A396HZI5"/>
<comment type="caution">
    <text evidence="1">The sequence shown here is derived from an EMBL/GenBank/DDBJ whole genome shotgun (WGS) entry which is preliminary data.</text>
</comment>
<organism evidence="1 2">
    <name type="scientific">Medicago truncatula</name>
    <name type="common">Barrel medic</name>
    <name type="synonym">Medicago tribuloides</name>
    <dbReference type="NCBI Taxonomy" id="3880"/>
    <lineage>
        <taxon>Eukaryota</taxon>
        <taxon>Viridiplantae</taxon>
        <taxon>Streptophyta</taxon>
        <taxon>Embryophyta</taxon>
        <taxon>Tracheophyta</taxon>
        <taxon>Spermatophyta</taxon>
        <taxon>Magnoliopsida</taxon>
        <taxon>eudicotyledons</taxon>
        <taxon>Gunneridae</taxon>
        <taxon>Pentapetalae</taxon>
        <taxon>rosids</taxon>
        <taxon>fabids</taxon>
        <taxon>Fabales</taxon>
        <taxon>Fabaceae</taxon>
        <taxon>Papilionoideae</taxon>
        <taxon>50 kb inversion clade</taxon>
        <taxon>NPAAA clade</taxon>
        <taxon>Hologalegina</taxon>
        <taxon>IRL clade</taxon>
        <taxon>Trifolieae</taxon>
        <taxon>Medicago</taxon>
    </lineage>
</organism>
<proteinExistence type="predicted"/>